<evidence type="ECO:0000313" key="9">
    <source>
        <dbReference type="EMBL" id="MDQ7250137.1"/>
    </source>
</evidence>
<feature type="transmembrane region" description="Helical" evidence="7">
    <location>
        <begin position="181"/>
        <end position="206"/>
    </location>
</feature>
<evidence type="ECO:0000259" key="8">
    <source>
        <dbReference type="PROSITE" id="PS50928"/>
    </source>
</evidence>
<dbReference type="InterPro" id="IPR035906">
    <property type="entry name" value="MetI-like_sf"/>
</dbReference>
<protein>
    <submittedName>
        <fullName evidence="9">Carbohydrate ABC transporter permease</fullName>
    </submittedName>
</protein>
<reference evidence="10" key="1">
    <citation type="submission" date="2023-08" db="EMBL/GenBank/DDBJ databases">
        <title>Rhodospirillaceae gen. nov., a novel taxon isolated from the Yangtze River Yuezi River estuary sludge.</title>
        <authorList>
            <person name="Ruan L."/>
        </authorList>
    </citation>
    <scope>NUCLEOTIDE SEQUENCE [LARGE SCALE GENOMIC DNA]</scope>
    <source>
        <strain evidence="10">R-7</strain>
    </source>
</reference>
<keyword evidence="6 7" id="KW-0472">Membrane</keyword>
<evidence type="ECO:0000256" key="5">
    <source>
        <dbReference type="ARBA" id="ARBA00022989"/>
    </source>
</evidence>
<evidence type="ECO:0000313" key="10">
    <source>
        <dbReference type="Proteomes" id="UP001230156"/>
    </source>
</evidence>
<dbReference type="RefSeq" id="WP_379959001.1">
    <property type="nucleotide sequence ID" value="NZ_JAUYVI010000006.1"/>
</dbReference>
<dbReference type="InterPro" id="IPR050901">
    <property type="entry name" value="BP-dep_ABC_trans_perm"/>
</dbReference>
<dbReference type="PROSITE" id="PS50928">
    <property type="entry name" value="ABC_TM1"/>
    <property type="match status" value="1"/>
</dbReference>
<organism evidence="9 10">
    <name type="scientific">Dongia sedimenti</name>
    <dbReference type="NCBI Taxonomy" id="3064282"/>
    <lineage>
        <taxon>Bacteria</taxon>
        <taxon>Pseudomonadati</taxon>
        <taxon>Pseudomonadota</taxon>
        <taxon>Alphaproteobacteria</taxon>
        <taxon>Rhodospirillales</taxon>
        <taxon>Dongiaceae</taxon>
        <taxon>Dongia</taxon>
    </lineage>
</organism>
<keyword evidence="4 7" id="KW-0812">Transmembrane</keyword>
<evidence type="ECO:0000256" key="2">
    <source>
        <dbReference type="ARBA" id="ARBA00022448"/>
    </source>
</evidence>
<feature type="transmembrane region" description="Helical" evidence="7">
    <location>
        <begin position="140"/>
        <end position="160"/>
    </location>
</feature>
<evidence type="ECO:0000256" key="7">
    <source>
        <dbReference type="RuleBase" id="RU363032"/>
    </source>
</evidence>
<proteinExistence type="inferred from homology"/>
<sequence length="273" mass="29730">MATRTRERRGSIVTHAVLALFSLYIALPPLWVLRTSFVPEAQSYSIDLMPAFTLDNYVKLLVKDKFWLAYADSLAAATISTLLALPLAAMAGYAFARYRTGGNASRFVILATQMLPPVAIVLPVFTLFRMFDLTNSVSGLVLAYAALNLPFLTWILMGFFEGVPVELEWAAMVDGATVWRAFWRIVLPVSLPGLAAASVLGFILAWNEFLFALVLTGPDTATIPVQLASLQSQNGVQIAEVSAGVVLGVVPLLIASRFIQRYLVRGLTFGAIK</sequence>
<dbReference type="PANTHER" id="PTHR32243">
    <property type="entry name" value="MALTOSE TRANSPORT SYSTEM PERMEASE-RELATED"/>
    <property type="match status" value="1"/>
</dbReference>
<gene>
    <name evidence="9" type="ORF">Q8A70_20775</name>
</gene>
<comment type="caution">
    <text evidence="9">The sequence shown here is derived from an EMBL/GenBank/DDBJ whole genome shotgun (WGS) entry which is preliminary data.</text>
</comment>
<feature type="transmembrane region" description="Helical" evidence="7">
    <location>
        <begin position="12"/>
        <end position="33"/>
    </location>
</feature>
<dbReference type="EMBL" id="JAUYVI010000006">
    <property type="protein sequence ID" value="MDQ7250137.1"/>
    <property type="molecule type" value="Genomic_DNA"/>
</dbReference>
<comment type="subcellular location">
    <subcellularLocation>
        <location evidence="1 7">Cell membrane</location>
        <topology evidence="1 7">Multi-pass membrane protein</topology>
    </subcellularLocation>
</comment>
<feature type="domain" description="ABC transmembrane type-1" evidence="8">
    <location>
        <begin position="70"/>
        <end position="259"/>
    </location>
</feature>
<comment type="similarity">
    <text evidence="7">Belongs to the binding-protein-dependent transport system permease family.</text>
</comment>
<name>A0ABU0YSF8_9PROT</name>
<dbReference type="Proteomes" id="UP001230156">
    <property type="component" value="Unassembled WGS sequence"/>
</dbReference>
<dbReference type="SUPFAM" id="SSF161098">
    <property type="entry name" value="MetI-like"/>
    <property type="match status" value="1"/>
</dbReference>
<dbReference type="CDD" id="cd06261">
    <property type="entry name" value="TM_PBP2"/>
    <property type="match status" value="1"/>
</dbReference>
<dbReference type="Pfam" id="PF00528">
    <property type="entry name" value="BPD_transp_1"/>
    <property type="match status" value="1"/>
</dbReference>
<keyword evidence="3" id="KW-1003">Cell membrane</keyword>
<feature type="transmembrane region" description="Helical" evidence="7">
    <location>
        <begin position="74"/>
        <end position="95"/>
    </location>
</feature>
<keyword evidence="2 7" id="KW-0813">Transport</keyword>
<dbReference type="InterPro" id="IPR000515">
    <property type="entry name" value="MetI-like"/>
</dbReference>
<dbReference type="PANTHER" id="PTHR32243:SF52">
    <property type="entry name" value="ABC TRANSPORTER PERMEASE PROTEIN"/>
    <property type="match status" value="1"/>
</dbReference>
<evidence type="ECO:0000256" key="3">
    <source>
        <dbReference type="ARBA" id="ARBA00022475"/>
    </source>
</evidence>
<evidence type="ECO:0000256" key="1">
    <source>
        <dbReference type="ARBA" id="ARBA00004651"/>
    </source>
</evidence>
<evidence type="ECO:0000256" key="4">
    <source>
        <dbReference type="ARBA" id="ARBA00022692"/>
    </source>
</evidence>
<accession>A0ABU0YSF8</accession>
<feature type="transmembrane region" description="Helical" evidence="7">
    <location>
        <begin position="236"/>
        <end position="255"/>
    </location>
</feature>
<keyword evidence="5 7" id="KW-1133">Transmembrane helix</keyword>
<evidence type="ECO:0000256" key="6">
    <source>
        <dbReference type="ARBA" id="ARBA00023136"/>
    </source>
</evidence>
<dbReference type="Gene3D" id="1.10.3720.10">
    <property type="entry name" value="MetI-like"/>
    <property type="match status" value="1"/>
</dbReference>
<feature type="transmembrane region" description="Helical" evidence="7">
    <location>
        <begin position="107"/>
        <end position="128"/>
    </location>
</feature>
<keyword evidence="10" id="KW-1185">Reference proteome</keyword>